<dbReference type="InterPro" id="IPR050834">
    <property type="entry name" value="Glycosyltransf_2"/>
</dbReference>
<dbReference type="GO" id="GO:0016740">
    <property type="term" value="F:transferase activity"/>
    <property type="evidence" value="ECO:0007669"/>
    <property type="project" value="UniProtKB-KW"/>
</dbReference>
<evidence type="ECO:0000313" key="2">
    <source>
        <dbReference type="EMBL" id="SFP12863.1"/>
    </source>
</evidence>
<keyword evidence="3" id="KW-1185">Reference proteome</keyword>
<feature type="domain" description="Glycosyltransferase 2-like" evidence="1">
    <location>
        <begin position="8"/>
        <end position="169"/>
    </location>
</feature>
<name>A0A1I5MTH8_9ACTN</name>
<organism evidence="2 3">
    <name type="scientific">Geodermatophilus dictyosporus</name>
    <dbReference type="NCBI Taxonomy" id="1523247"/>
    <lineage>
        <taxon>Bacteria</taxon>
        <taxon>Bacillati</taxon>
        <taxon>Actinomycetota</taxon>
        <taxon>Actinomycetes</taxon>
        <taxon>Geodermatophilales</taxon>
        <taxon>Geodermatophilaceae</taxon>
        <taxon>Geodermatophilus</taxon>
    </lineage>
</organism>
<reference evidence="3" key="1">
    <citation type="submission" date="2016-10" db="EMBL/GenBank/DDBJ databases">
        <authorList>
            <person name="Varghese N."/>
            <person name="Submissions S."/>
        </authorList>
    </citation>
    <scope>NUCLEOTIDE SEQUENCE [LARGE SCALE GENOMIC DNA]</scope>
    <source>
        <strain evidence="3">DSM 44208</strain>
    </source>
</reference>
<evidence type="ECO:0000259" key="1">
    <source>
        <dbReference type="Pfam" id="PF00535"/>
    </source>
</evidence>
<dbReference type="InterPro" id="IPR029044">
    <property type="entry name" value="Nucleotide-diphossugar_trans"/>
</dbReference>
<accession>A0A1I5MTH8</accession>
<dbReference type="PANTHER" id="PTHR43685:SF2">
    <property type="entry name" value="GLYCOSYLTRANSFERASE 2-LIKE DOMAIN-CONTAINING PROTEIN"/>
    <property type="match status" value="1"/>
</dbReference>
<dbReference type="InterPro" id="IPR001173">
    <property type="entry name" value="Glyco_trans_2-like"/>
</dbReference>
<dbReference type="AlphaFoldDB" id="A0A1I5MTH8"/>
<gene>
    <name evidence="2" type="ORF">SAMN05660464_2144</name>
</gene>
<dbReference type="Proteomes" id="UP000198857">
    <property type="component" value="Unassembled WGS sequence"/>
</dbReference>
<dbReference type="Gene3D" id="3.90.550.10">
    <property type="entry name" value="Spore Coat Polysaccharide Biosynthesis Protein SpsA, Chain A"/>
    <property type="match status" value="1"/>
</dbReference>
<dbReference type="SUPFAM" id="SSF53448">
    <property type="entry name" value="Nucleotide-diphospho-sugar transferases"/>
    <property type="match status" value="1"/>
</dbReference>
<dbReference type="EMBL" id="FOWQ01000003">
    <property type="protein sequence ID" value="SFP12863.1"/>
    <property type="molecule type" value="Genomic_DNA"/>
</dbReference>
<proteinExistence type="predicted"/>
<protein>
    <submittedName>
        <fullName evidence="2">Glycosyl transferase family 2</fullName>
    </submittedName>
</protein>
<dbReference type="STRING" id="1523247.SAMN05660464_2144"/>
<keyword evidence="2" id="KW-0808">Transferase</keyword>
<sequence>MAEPLRLTVIICAYTLERWPDVRAAVESVQRQSRPPDEVILVSDHNEDLLVRARAAFPSVTCLPSTGPQGLSGARTTGVDAATGDVVAFLDDDAAADSDWAARLLEAYVDPSVLGVGGAVVPAWRAPRPAWFPEEFLWVVGCSYEGQPRTRAEVRNPIGANMSFRREVFAVAGGFDSSVGRLGKDTAGCEETEFSIRVRRTHPHSCILIEPSAICRHTVTADRVTRRYFRRRCRGEGRSKAVVSRLARGGPALTAERTYVRRTLPAGVLRGLRDLRRGDRAGAARSWAIVEGTVLTAGSYVITRVRLAGSGRGRS</sequence>
<dbReference type="PANTHER" id="PTHR43685">
    <property type="entry name" value="GLYCOSYLTRANSFERASE"/>
    <property type="match status" value="1"/>
</dbReference>
<dbReference type="OrthoDB" id="153025at2"/>
<dbReference type="Pfam" id="PF00535">
    <property type="entry name" value="Glycos_transf_2"/>
    <property type="match status" value="1"/>
</dbReference>
<dbReference type="CDD" id="cd00761">
    <property type="entry name" value="Glyco_tranf_GTA_type"/>
    <property type="match status" value="1"/>
</dbReference>
<evidence type="ECO:0000313" key="3">
    <source>
        <dbReference type="Proteomes" id="UP000198857"/>
    </source>
</evidence>